<dbReference type="Proteomes" id="UP000005459">
    <property type="component" value="Unassembled WGS sequence"/>
</dbReference>
<feature type="domain" description="Right handed beta helix" evidence="1">
    <location>
        <begin position="245"/>
        <end position="390"/>
    </location>
</feature>
<dbReference type="InterPro" id="IPR059226">
    <property type="entry name" value="Choice_anch_Q_dom"/>
</dbReference>
<dbReference type="PATRIC" id="fig|768671.3.peg.1353"/>
<gene>
    <name evidence="2" type="ORF">ThimaDRAFT_1264</name>
</gene>
<proteinExistence type="predicted"/>
<dbReference type="PANTHER" id="PTHR11319">
    <property type="entry name" value="G PROTEIN-COUPLED RECEPTOR-RELATED"/>
    <property type="match status" value="1"/>
</dbReference>
<dbReference type="eggNOG" id="COG3210">
    <property type="taxonomic scope" value="Bacteria"/>
</dbReference>
<dbReference type="PANTHER" id="PTHR11319:SF35">
    <property type="entry name" value="OUTER MEMBRANE PROTEIN PMPC-RELATED"/>
    <property type="match status" value="1"/>
</dbReference>
<organism evidence="2 3">
    <name type="scientific">Thiocapsa marina 5811</name>
    <dbReference type="NCBI Taxonomy" id="768671"/>
    <lineage>
        <taxon>Bacteria</taxon>
        <taxon>Pseudomonadati</taxon>
        <taxon>Pseudomonadota</taxon>
        <taxon>Gammaproteobacteria</taxon>
        <taxon>Chromatiales</taxon>
        <taxon>Chromatiaceae</taxon>
        <taxon>Thiocapsa</taxon>
    </lineage>
</organism>
<keyword evidence="3" id="KW-1185">Reference proteome</keyword>
<sequence length="616" mass="63741">MYLRIENRSIWWLAATLIGLSVLMPAARADLTFEVATERELNDAIMAVNAGGAGTHSITFTTNIEQSSVVFSPVGNNVADEIIIDGAGYALTGNGSSTVLRFKGKGTIATLRDISITGGYASSGGGLSCDDATLTIENARIAENGADSGGGLWSQGCDLNLVHTTFENNSADPGGGIWFGPGKLNGNVLSATDSAFRGNSGSTGGAVYAAPCKSGQVTLMVFTDSAIEENSAWVGGGLYCGAGATQTRLENSQVRSNNATSWGGGGGGIFADKGCHLELTGTTVSGNSSHKNSSGGGIYSNGANVLVSASTVSDNSAERNGGGLYNYQGDVRIINSTFSRNSALDGGAIDNSNSLRMEYSTIAENNAKTGGIRSDGKATALASLLTDNLGSNCRGKVISLGYNLSSDGSCLFNATGDIQNGDAALEPLADNGGPTLTHALGAWSEALDRVGDGKLCGVPETDYAVDQRGVPRPQNKKCDTGAYEVIPNNNPICDAAYARPRLLWPPNHKFEAIEILGVTDPDGDPVTISVWQTLQDEPVDSEGDGSFMPDAIIADGSAEIRAERMGGSDGRVYEVSFTASDGQGGQCDGAVDLSVPHDRKNEPIAGEDWYDSTLAW</sequence>
<dbReference type="SUPFAM" id="SSF51126">
    <property type="entry name" value="Pectin lyase-like"/>
    <property type="match status" value="1"/>
</dbReference>
<protein>
    <recommendedName>
        <fullName evidence="1">Right handed beta helix domain-containing protein</fullName>
    </recommendedName>
</protein>
<dbReference type="EMBL" id="AFWV01000003">
    <property type="protein sequence ID" value="EGV19818.1"/>
    <property type="molecule type" value="Genomic_DNA"/>
</dbReference>
<evidence type="ECO:0000313" key="2">
    <source>
        <dbReference type="EMBL" id="EGV19818.1"/>
    </source>
</evidence>
<evidence type="ECO:0000259" key="1">
    <source>
        <dbReference type="Pfam" id="PF13229"/>
    </source>
</evidence>
<dbReference type="InterPro" id="IPR011050">
    <property type="entry name" value="Pectin_lyase_fold/virulence"/>
</dbReference>
<dbReference type="OrthoDB" id="5772876at2"/>
<name>F9U838_9GAMM</name>
<dbReference type="RefSeq" id="WP_007192141.1">
    <property type="nucleotide sequence ID" value="NZ_AFWV01000003.1"/>
</dbReference>
<dbReference type="AlphaFoldDB" id="F9U838"/>
<evidence type="ECO:0000313" key="3">
    <source>
        <dbReference type="Proteomes" id="UP000005459"/>
    </source>
</evidence>
<dbReference type="InterPro" id="IPR039448">
    <property type="entry name" value="Beta_helix"/>
</dbReference>
<accession>F9U838</accession>
<dbReference type="NCBIfam" id="NF041518">
    <property type="entry name" value="choice_anch_Q"/>
    <property type="match status" value="1"/>
</dbReference>
<reference evidence="2 3" key="1">
    <citation type="submission" date="2011-06" db="EMBL/GenBank/DDBJ databases">
        <title>The draft genome of Thiocapsa marina 5811.</title>
        <authorList>
            <consortium name="US DOE Joint Genome Institute (JGI-PGF)"/>
            <person name="Lucas S."/>
            <person name="Han J."/>
            <person name="Cheng J.-F."/>
            <person name="Goodwin L."/>
            <person name="Pitluck S."/>
            <person name="Peters L."/>
            <person name="Land M.L."/>
            <person name="Hauser L."/>
            <person name="Vogl K."/>
            <person name="Liu Z."/>
            <person name="Imhoff J."/>
            <person name="Thiel V."/>
            <person name="Frigaard N.-U."/>
            <person name="Bryant D."/>
            <person name="Woyke T.J."/>
        </authorList>
    </citation>
    <scope>NUCLEOTIDE SEQUENCE [LARGE SCALE GENOMIC DNA]</scope>
    <source>
        <strain evidence="2 3">5811</strain>
    </source>
</reference>
<dbReference type="Pfam" id="PF13229">
    <property type="entry name" value="Beta_helix"/>
    <property type="match status" value="1"/>
</dbReference>
<dbReference type="STRING" id="768671.ThimaDRAFT_1264"/>